<dbReference type="GO" id="GO:0016020">
    <property type="term" value="C:membrane"/>
    <property type="evidence" value="ECO:0007669"/>
    <property type="project" value="UniProtKB-SubCell"/>
</dbReference>
<reference evidence="8 9" key="1">
    <citation type="submission" date="2019-08" db="EMBL/GenBank/DDBJ databases">
        <title>In-depth cultivation of the pig gut microbiome towards novel bacterial diversity and tailored functional studies.</title>
        <authorList>
            <person name="Wylensek D."/>
            <person name="Hitch T.C.A."/>
            <person name="Clavel T."/>
        </authorList>
    </citation>
    <scope>NUCLEOTIDE SEQUENCE [LARGE SCALE GENOMIC DNA]</scope>
    <source>
        <strain evidence="8 9">WCA3-601-WT-6H</strain>
    </source>
</reference>
<evidence type="ECO:0000256" key="1">
    <source>
        <dbReference type="ARBA" id="ARBA00004141"/>
    </source>
</evidence>
<dbReference type="NCBIfam" id="TIGR02872">
    <property type="entry name" value="spore_ytvI"/>
    <property type="match status" value="1"/>
</dbReference>
<evidence type="ECO:0000256" key="6">
    <source>
        <dbReference type="SAM" id="MobiDB-lite"/>
    </source>
</evidence>
<dbReference type="PANTHER" id="PTHR21716">
    <property type="entry name" value="TRANSMEMBRANE PROTEIN"/>
    <property type="match status" value="1"/>
</dbReference>
<comment type="caution">
    <text evidence="8">The sequence shown here is derived from an EMBL/GenBank/DDBJ whole genome shotgun (WGS) entry which is preliminary data.</text>
</comment>
<sequence length="427" mass="47375">MKKYCKALVNLGVAFIILLLIVFLVPKLLVFFAPFVAGWIIALIASPLVRFFEEKVKIKRKAGSAFVIVAVIALVILILYLVGAKLTDEIMGLIGALPDIWDSAENDFADIGQNLSVIYNRFPADVQQSIMDVINQIGSYVGNLLGKIGTPTINAVGNFAKQVPSILIGLIMALLSSYFFVAERDQLATWFRNHTPAEVLSWYYMLKRGLVKAVGGYLKAQLKIEVWMYLLLVIGFAILQVDYALLIALGIAFLDFLPFFGTGTVMVPWAIIKILSSDYKMAIGLLIIWGIGQLARQLIQPKIVGDSVGMPPLPTLFLLYIGYKLGGVVGMIVAVPIGLIALTLYQEGALQTTKDSVKILTAGINHFRRLKPEDMDEVRQMQERDRRLSEELARQAAEEEAQKEAQKEARKEAQKEASAKKQKEKKL</sequence>
<comment type="subcellular location">
    <subcellularLocation>
        <location evidence="1">Membrane</location>
        <topology evidence="1">Multi-pass membrane protein</topology>
    </subcellularLocation>
</comment>
<evidence type="ECO:0000256" key="4">
    <source>
        <dbReference type="ARBA" id="ARBA00022989"/>
    </source>
</evidence>
<feature type="transmembrane region" description="Helical" evidence="7">
    <location>
        <begin position="226"/>
        <end position="250"/>
    </location>
</feature>
<proteinExistence type="inferred from homology"/>
<dbReference type="GO" id="GO:0055085">
    <property type="term" value="P:transmembrane transport"/>
    <property type="evidence" value="ECO:0007669"/>
    <property type="project" value="TreeGrafter"/>
</dbReference>
<keyword evidence="4 7" id="KW-1133">Transmembrane helix</keyword>
<feature type="transmembrane region" description="Helical" evidence="7">
    <location>
        <begin position="7"/>
        <end position="25"/>
    </location>
</feature>
<dbReference type="InterPro" id="IPR014227">
    <property type="entry name" value="YtvI-like"/>
</dbReference>
<dbReference type="Proteomes" id="UP000476055">
    <property type="component" value="Unassembled WGS sequence"/>
</dbReference>
<accession>A0A6L5YER6</accession>
<dbReference type="RefSeq" id="WP_154494859.1">
    <property type="nucleotide sequence ID" value="NZ_VUMU01000001.1"/>
</dbReference>
<evidence type="ECO:0000256" key="7">
    <source>
        <dbReference type="SAM" id="Phobius"/>
    </source>
</evidence>
<feature type="transmembrane region" description="Helical" evidence="7">
    <location>
        <begin position="31"/>
        <end position="52"/>
    </location>
</feature>
<feature type="transmembrane region" description="Helical" evidence="7">
    <location>
        <begin position="256"/>
        <end position="275"/>
    </location>
</feature>
<keyword evidence="3 7" id="KW-0812">Transmembrane</keyword>
<feature type="transmembrane region" description="Helical" evidence="7">
    <location>
        <begin position="64"/>
        <end position="83"/>
    </location>
</feature>
<feature type="transmembrane region" description="Helical" evidence="7">
    <location>
        <begin position="282"/>
        <end position="299"/>
    </location>
</feature>
<evidence type="ECO:0000256" key="3">
    <source>
        <dbReference type="ARBA" id="ARBA00022692"/>
    </source>
</evidence>
<evidence type="ECO:0000256" key="5">
    <source>
        <dbReference type="ARBA" id="ARBA00023136"/>
    </source>
</evidence>
<evidence type="ECO:0000313" key="9">
    <source>
        <dbReference type="Proteomes" id="UP000476055"/>
    </source>
</evidence>
<keyword evidence="9" id="KW-1185">Reference proteome</keyword>
<dbReference type="EMBL" id="VUMU01000001">
    <property type="protein sequence ID" value="MST56784.1"/>
    <property type="molecule type" value="Genomic_DNA"/>
</dbReference>
<evidence type="ECO:0000313" key="8">
    <source>
        <dbReference type="EMBL" id="MST56784.1"/>
    </source>
</evidence>
<feature type="transmembrane region" description="Helical" evidence="7">
    <location>
        <begin position="163"/>
        <end position="182"/>
    </location>
</feature>
<gene>
    <name evidence="8" type="primary">ytvI</name>
    <name evidence="8" type="ORF">FYJ59_00725</name>
</gene>
<evidence type="ECO:0000256" key="2">
    <source>
        <dbReference type="ARBA" id="ARBA00009773"/>
    </source>
</evidence>
<keyword evidence="5 7" id="KW-0472">Membrane</keyword>
<name>A0A6L5YER6_9FIRM</name>
<dbReference type="PANTHER" id="PTHR21716:SF68">
    <property type="entry name" value="TRANSPORT PROTEIN YTVI-RELATED"/>
    <property type="match status" value="1"/>
</dbReference>
<comment type="similarity">
    <text evidence="2">Belongs to the autoinducer-2 exporter (AI-2E) (TC 2.A.86) family.</text>
</comment>
<protein>
    <submittedName>
        <fullName evidence="8">Sporulation integral membrane protein YtvI</fullName>
    </submittedName>
</protein>
<dbReference type="InterPro" id="IPR036259">
    <property type="entry name" value="MFS_trans_sf"/>
</dbReference>
<feature type="region of interest" description="Disordered" evidence="6">
    <location>
        <begin position="375"/>
        <end position="427"/>
    </location>
</feature>
<dbReference type="Pfam" id="PF01594">
    <property type="entry name" value="AI-2E_transport"/>
    <property type="match status" value="1"/>
</dbReference>
<organism evidence="8 9">
    <name type="scientific">Waltera intestinalis</name>
    <dbReference type="NCBI Taxonomy" id="2606635"/>
    <lineage>
        <taxon>Bacteria</taxon>
        <taxon>Bacillati</taxon>
        <taxon>Bacillota</taxon>
        <taxon>Clostridia</taxon>
        <taxon>Lachnospirales</taxon>
        <taxon>Lachnospiraceae</taxon>
        <taxon>Waltera</taxon>
    </lineage>
</organism>
<dbReference type="InterPro" id="IPR002549">
    <property type="entry name" value="AI-2E-like"/>
</dbReference>
<feature type="transmembrane region" description="Helical" evidence="7">
    <location>
        <begin position="319"/>
        <end position="345"/>
    </location>
</feature>
<dbReference type="SUPFAM" id="SSF103473">
    <property type="entry name" value="MFS general substrate transporter"/>
    <property type="match status" value="1"/>
</dbReference>
<dbReference type="AlphaFoldDB" id="A0A6L5YER6"/>